<dbReference type="EMBL" id="CP022437">
    <property type="protein sequence ID" value="ASN06631.1"/>
    <property type="molecule type" value="Genomic_DNA"/>
</dbReference>
<accession>A0A221MG64</accession>
<sequence>MGEIVRNCRLCKKPMESSPFTMCNTCLMESNRVQSYVIKHPHVSIERISEQTEVPYVKVELMVKLGLNEKDTVESQAH</sequence>
<dbReference type="Proteomes" id="UP000204391">
    <property type="component" value="Chromosome"/>
</dbReference>
<reference evidence="1 2" key="1">
    <citation type="journal article" date="2003" name="Int. J. Syst. Evol. Microbiol.">
        <title>Virgibacillus carmonensis sp. nov., Virgibacillus necropolis sp. nov. and Virgibacillus picturae sp. nov., three novel species isolated from deteriorated mural paintings, transfer of the species of the genus salibacillus to Virgibacillus, as Virgibacillus marismortui comb. nov. and Virgibacillus salexigens comb. nov., and emended description of the genus Virgibacillus.</title>
        <authorList>
            <person name="Heyrman J."/>
            <person name="Logan N.A."/>
            <person name="Busse H.J."/>
            <person name="Balcaen A."/>
            <person name="Lebbe L."/>
            <person name="Rodriguez-Diaz M."/>
            <person name="Swings J."/>
            <person name="De Vos P."/>
        </authorList>
    </citation>
    <scope>NUCLEOTIDE SEQUENCE [LARGE SCALE GENOMIC DNA]</scope>
    <source>
        <strain evidence="1 2">LMG 19488</strain>
    </source>
</reference>
<evidence type="ECO:0000313" key="1">
    <source>
        <dbReference type="EMBL" id="ASN06631.1"/>
    </source>
</evidence>
<dbReference type="KEGG" id="vne:CFK40_17195"/>
<proteinExistence type="predicted"/>
<evidence type="ECO:0008006" key="3">
    <source>
        <dbReference type="Google" id="ProtNLM"/>
    </source>
</evidence>
<keyword evidence="2" id="KW-1185">Reference proteome</keyword>
<evidence type="ECO:0000313" key="2">
    <source>
        <dbReference type="Proteomes" id="UP000204391"/>
    </source>
</evidence>
<dbReference type="RefSeq" id="WP_089533627.1">
    <property type="nucleotide sequence ID" value="NZ_CP022437.1"/>
</dbReference>
<name>A0A221MG64_9BACI</name>
<dbReference type="AlphaFoldDB" id="A0A221MG64"/>
<organism evidence="1 2">
    <name type="scientific">Virgibacillus necropolis</name>
    <dbReference type="NCBI Taxonomy" id="163877"/>
    <lineage>
        <taxon>Bacteria</taxon>
        <taxon>Bacillati</taxon>
        <taxon>Bacillota</taxon>
        <taxon>Bacilli</taxon>
        <taxon>Bacillales</taxon>
        <taxon>Bacillaceae</taxon>
        <taxon>Virgibacillus</taxon>
    </lineage>
</organism>
<protein>
    <recommendedName>
        <fullName evidence="3">Flagellar protein</fullName>
    </recommendedName>
</protein>
<dbReference type="OrthoDB" id="2721147at2"/>
<gene>
    <name evidence="1" type="ORF">CFK40_17195</name>
</gene>